<gene>
    <name evidence="1" type="ordered locus">Rru_A1477</name>
</gene>
<dbReference type="InterPro" id="IPR029063">
    <property type="entry name" value="SAM-dependent_MTases_sf"/>
</dbReference>
<organism evidence="1 2">
    <name type="scientific">Rhodospirillum rubrum (strain ATCC 11170 / ATH 1.1.1 / DSM 467 / LMG 4362 / NCIMB 8255 / S1)</name>
    <dbReference type="NCBI Taxonomy" id="269796"/>
    <lineage>
        <taxon>Bacteria</taxon>
        <taxon>Pseudomonadati</taxon>
        <taxon>Pseudomonadota</taxon>
        <taxon>Alphaproteobacteria</taxon>
        <taxon>Rhodospirillales</taxon>
        <taxon>Rhodospirillaceae</taxon>
        <taxon>Rhodospirillum</taxon>
    </lineage>
</organism>
<dbReference type="HOGENOM" id="CLU_1128366_0_0_5"/>
<dbReference type="RefSeq" id="WP_011389231.1">
    <property type="nucleotide sequence ID" value="NC_007643.1"/>
</dbReference>
<accession>Q2RUB7</accession>
<dbReference type="PANTHER" id="PTHR40036">
    <property type="entry name" value="MACROCIN O-METHYLTRANSFERASE"/>
    <property type="match status" value="1"/>
</dbReference>
<dbReference type="InterPro" id="IPR008884">
    <property type="entry name" value="TylF_MeTrfase"/>
</dbReference>
<dbReference type="Proteomes" id="UP000001929">
    <property type="component" value="Chromosome"/>
</dbReference>
<protein>
    <submittedName>
        <fullName evidence="1">Uncharacterized protein</fullName>
    </submittedName>
</protein>
<name>Q2RUB7_RHORT</name>
<dbReference type="Gene3D" id="3.40.50.150">
    <property type="entry name" value="Vaccinia Virus protein VP39"/>
    <property type="match status" value="1"/>
</dbReference>
<dbReference type="EnsemblBacteria" id="ABC22278">
    <property type="protein sequence ID" value="ABC22278"/>
    <property type="gene ID" value="Rru_A1477"/>
</dbReference>
<proteinExistence type="predicted"/>
<keyword evidence="2" id="KW-1185">Reference proteome</keyword>
<dbReference type="AlphaFoldDB" id="Q2RUB7"/>
<evidence type="ECO:0000313" key="2">
    <source>
        <dbReference type="Proteomes" id="UP000001929"/>
    </source>
</evidence>
<reference evidence="1 2" key="1">
    <citation type="journal article" date="2011" name="Stand. Genomic Sci.">
        <title>Complete genome sequence of Rhodospirillum rubrum type strain (S1).</title>
        <authorList>
            <person name="Munk A.C."/>
            <person name="Copeland A."/>
            <person name="Lucas S."/>
            <person name="Lapidus A."/>
            <person name="Del Rio T.G."/>
            <person name="Barry K."/>
            <person name="Detter J.C."/>
            <person name="Hammon N."/>
            <person name="Israni S."/>
            <person name="Pitluck S."/>
            <person name="Brettin T."/>
            <person name="Bruce D."/>
            <person name="Han C."/>
            <person name="Tapia R."/>
            <person name="Gilna P."/>
            <person name="Schmutz J."/>
            <person name="Larimer F."/>
            <person name="Land M."/>
            <person name="Kyrpides N.C."/>
            <person name="Mavromatis K."/>
            <person name="Richardson P."/>
            <person name="Rohde M."/>
            <person name="Goker M."/>
            <person name="Klenk H.P."/>
            <person name="Zhang Y."/>
            <person name="Roberts G.P."/>
            <person name="Reslewic S."/>
            <person name="Schwartz D.C."/>
        </authorList>
    </citation>
    <scope>NUCLEOTIDE SEQUENCE [LARGE SCALE GENOMIC DNA]</scope>
    <source>
        <strain evidence="2">ATCC 11170 / ATH 1.1.1 / DSM 467 / LMG 4362 / NCIMB 8255 / S1</strain>
    </source>
</reference>
<sequence>MRIRRWLRRQAEKLTRCQITHLGPVDFPLREGRPTDVNNVEILGDRVFRAALDACLDWTCLDTPRLATLWQLSRSSNPAGAIAEIGTFRGGAALLLGLANPGRPLFVCDTFAGFAGQPIDPRRDRLFNHDQFHETSAKAVDVLLGRHLTDYTLVEGVFPDSDSQGRVKDLSFVHLDVDIYDATRRCLKAVLPRCLPRALIVIDDYRRGCAGVDEAVAEVLADDAPDWLTLPLYPGQALLIGRGWFP</sequence>
<dbReference type="EMBL" id="CP000230">
    <property type="protein sequence ID" value="ABC22278.1"/>
    <property type="molecule type" value="Genomic_DNA"/>
</dbReference>
<dbReference type="PANTHER" id="PTHR40036:SF1">
    <property type="entry name" value="MACROCIN O-METHYLTRANSFERASE"/>
    <property type="match status" value="1"/>
</dbReference>
<evidence type="ECO:0000313" key="1">
    <source>
        <dbReference type="EMBL" id="ABC22278.1"/>
    </source>
</evidence>
<dbReference type="Pfam" id="PF05711">
    <property type="entry name" value="TylF"/>
    <property type="match status" value="1"/>
</dbReference>
<dbReference type="STRING" id="269796.Rru_A1477"/>
<dbReference type="PATRIC" id="fig|269796.9.peg.1549"/>
<dbReference type="KEGG" id="rru:Rru_A1477"/>
<dbReference type="eggNOG" id="COG4122">
    <property type="taxonomic scope" value="Bacteria"/>
</dbReference>